<dbReference type="AlphaFoldDB" id="A0A8J6MED8"/>
<reference evidence="1" key="1">
    <citation type="submission" date="2020-08" db="EMBL/GenBank/DDBJ databases">
        <title>Genome public.</title>
        <authorList>
            <person name="Liu C."/>
            <person name="Sun Q."/>
        </authorList>
    </citation>
    <scope>NUCLEOTIDE SEQUENCE</scope>
    <source>
        <strain evidence="1">NSJ-52</strain>
    </source>
</reference>
<evidence type="ECO:0000313" key="1">
    <source>
        <dbReference type="EMBL" id="MBC5738396.1"/>
    </source>
</evidence>
<organism evidence="1 2">
    <name type="scientific">Lawsonibacter faecis</name>
    <dbReference type="NCBI Taxonomy" id="2763052"/>
    <lineage>
        <taxon>Bacteria</taxon>
        <taxon>Bacillati</taxon>
        <taxon>Bacillota</taxon>
        <taxon>Clostridia</taxon>
        <taxon>Eubacteriales</taxon>
        <taxon>Oscillospiraceae</taxon>
        <taxon>Lawsonibacter</taxon>
    </lineage>
</organism>
<name>A0A8J6MED8_9FIRM</name>
<evidence type="ECO:0000313" key="2">
    <source>
        <dbReference type="Proteomes" id="UP000607645"/>
    </source>
</evidence>
<accession>A0A8J6MED8</accession>
<sequence length="77" mass="8603">MALLSLGLALTEEERRVLSALLEGRRVSLADGALEYKQYARTAERGVYIRFTSMERELRELGIARASTGRPYRGSGL</sequence>
<protein>
    <submittedName>
        <fullName evidence="1">Uncharacterized protein</fullName>
    </submittedName>
</protein>
<proteinExistence type="predicted"/>
<keyword evidence="2" id="KW-1185">Reference proteome</keyword>
<comment type="caution">
    <text evidence="1">The sequence shown here is derived from an EMBL/GenBank/DDBJ whole genome shotgun (WGS) entry which is preliminary data.</text>
</comment>
<dbReference type="EMBL" id="JACOPQ010000015">
    <property type="protein sequence ID" value="MBC5738396.1"/>
    <property type="molecule type" value="Genomic_DNA"/>
</dbReference>
<dbReference type="Proteomes" id="UP000607645">
    <property type="component" value="Unassembled WGS sequence"/>
</dbReference>
<gene>
    <name evidence="1" type="ORF">H8S62_15400</name>
</gene>